<organism evidence="1 2">
    <name type="scientific">Pedobacter hiemivivus</name>
    <dbReference type="NCBI Taxonomy" id="2530454"/>
    <lineage>
        <taxon>Bacteria</taxon>
        <taxon>Pseudomonadati</taxon>
        <taxon>Bacteroidota</taxon>
        <taxon>Sphingobacteriia</taxon>
        <taxon>Sphingobacteriales</taxon>
        <taxon>Sphingobacteriaceae</taxon>
        <taxon>Pedobacter</taxon>
    </lineage>
</organism>
<gene>
    <name evidence="1" type="ORF">EZ444_24005</name>
</gene>
<evidence type="ECO:0008006" key="3">
    <source>
        <dbReference type="Google" id="ProtNLM"/>
    </source>
</evidence>
<proteinExistence type="predicted"/>
<comment type="caution">
    <text evidence="1">The sequence shown here is derived from an EMBL/GenBank/DDBJ whole genome shotgun (WGS) entry which is preliminary data.</text>
</comment>
<sequence>MKTLYSIIYVQPNSLTAEKVAVGLMVFAKDKLWFDYEPSKIDLVEKLQASLNLKAHLYQSFKGMKAFIQELNNNKGVNSGMFSEINVFSSDAYAEYLSKYSTGVIHFSGPLPIAGLMDIKLFNNLLEKFIGSKPIKMGFKNTFHNDFKKKINTVNLKDKVDIDFKITPNKIDGIYSETQVRLIGKNGLITAVQDIDFTINPETLGQQLNQWDVLINALNNFSSEKKWPLGDFNVVFNKPEAKSFQEKLLNKIHGQKKGFNLIEINEVDKILKKIEENDYKPLSTLI</sequence>
<dbReference type="OrthoDB" id="1093717at2"/>
<keyword evidence="2" id="KW-1185">Reference proteome</keyword>
<dbReference type="RefSeq" id="WP_131612148.1">
    <property type="nucleotide sequence ID" value="NZ_SJSM01000027.1"/>
</dbReference>
<dbReference type="Proteomes" id="UP000291117">
    <property type="component" value="Unassembled WGS sequence"/>
</dbReference>
<accession>A0A4R0MIG1</accession>
<dbReference type="AlphaFoldDB" id="A0A4R0MIG1"/>
<evidence type="ECO:0000313" key="1">
    <source>
        <dbReference type="EMBL" id="TCC86369.1"/>
    </source>
</evidence>
<protein>
    <recommendedName>
        <fullName evidence="3">DUF3037 domain-containing protein</fullName>
    </recommendedName>
</protein>
<evidence type="ECO:0000313" key="2">
    <source>
        <dbReference type="Proteomes" id="UP000291117"/>
    </source>
</evidence>
<reference evidence="1 2" key="1">
    <citation type="submission" date="2019-02" db="EMBL/GenBank/DDBJ databases">
        <title>Pedobacter sp. RP-3-8 sp. nov., isolated from Arctic soil.</title>
        <authorList>
            <person name="Dahal R.H."/>
        </authorList>
    </citation>
    <scope>NUCLEOTIDE SEQUENCE [LARGE SCALE GENOMIC DNA]</scope>
    <source>
        <strain evidence="1 2">RP-3-8</strain>
    </source>
</reference>
<dbReference type="EMBL" id="SJSM01000027">
    <property type="protein sequence ID" value="TCC86369.1"/>
    <property type="molecule type" value="Genomic_DNA"/>
</dbReference>
<name>A0A4R0MIG1_9SPHI</name>